<dbReference type="EMBL" id="JAMSHJ010000005">
    <property type="protein sequence ID" value="KAI5405199.1"/>
    <property type="molecule type" value="Genomic_DNA"/>
</dbReference>
<evidence type="ECO:0000313" key="2">
    <source>
        <dbReference type="EMBL" id="KAI5405199.1"/>
    </source>
</evidence>
<evidence type="ECO:0000256" key="1">
    <source>
        <dbReference type="SAM" id="MobiDB-lite"/>
    </source>
</evidence>
<feature type="compositionally biased region" description="Basic and acidic residues" evidence="1">
    <location>
        <begin position="7"/>
        <end position="16"/>
    </location>
</feature>
<feature type="non-terminal residue" evidence="2">
    <location>
        <position position="107"/>
    </location>
</feature>
<reference evidence="2 3" key="1">
    <citation type="journal article" date="2022" name="Nat. Genet.">
        <title>Improved pea reference genome and pan-genome highlight genomic features and evolutionary characteristics.</title>
        <authorList>
            <person name="Yang T."/>
            <person name="Liu R."/>
            <person name="Luo Y."/>
            <person name="Hu S."/>
            <person name="Wang D."/>
            <person name="Wang C."/>
            <person name="Pandey M.K."/>
            <person name="Ge S."/>
            <person name="Xu Q."/>
            <person name="Li N."/>
            <person name="Li G."/>
            <person name="Huang Y."/>
            <person name="Saxena R.K."/>
            <person name="Ji Y."/>
            <person name="Li M."/>
            <person name="Yan X."/>
            <person name="He Y."/>
            <person name="Liu Y."/>
            <person name="Wang X."/>
            <person name="Xiang C."/>
            <person name="Varshney R.K."/>
            <person name="Ding H."/>
            <person name="Gao S."/>
            <person name="Zong X."/>
        </authorList>
    </citation>
    <scope>NUCLEOTIDE SEQUENCE [LARGE SCALE GENOMIC DNA]</scope>
    <source>
        <strain evidence="2 3">cv. Zhongwan 6</strain>
    </source>
</reference>
<feature type="region of interest" description="Disordered" evidence="1">
    <location>
        <begin position="1"/>
        <end position="20"/>
    </location>
</feature>
<gene>
    <name evidence="2" type="ORF">KIW84_052104</name>
</gene>
<comment type="caution">
    <text evidence="2">The sequence shown here is derived from an EMBL/GenBank/DDBJ whole genome shotgun (WGS) entry which is preliminary data.</text>
</comment>
<name>A0A9D4WP28_PEA</name>
<feature type="non-terminal residue" evidence="2">
    <location>
        <position position="1"/>
    </location>
</feature>
<organism evidence="2 3">
    <name type="scientific">Pisum sativum</name>
    <name type="common">Garden pea</name>
    <name type="synonym">Lathyrus oleraceus</name>
    <dbReference type="NCBI Taxonomy" id="3888"/>
    <lineage>
        <taxon>Eukaryota</taxon>
        <taxon>Viridiplantae</taxon>
        <taxon>Streptophyta</taxon>
        <taxon>Embryophyta</taxon>
        <taxon>Tracheophyta</taxon>
        <taxon>Spermatophyta</taxon>
        <taxon>Magnoliopsida</taxon>
        <taxon>eudicotyledons</taxon>
        <taxon>Gunneridae</taxon>
        <taxon>Pentapetalae</taxon>
        <taxon>rosids</taxon>
        <taxon>fabids</taxon>
        <taxon>Fabales</taxon>
        <taxon>Fabaceae</taxon>
        <taxon>Papilionoideae</taxon>
        <taxon>50 kb inversion clade</taxon>
        <taxon>NPAAA clade</taxon>
        <taxon>Hologalegina</taxon>
        <taxon>IRL clade</taxon>
        <taxon>Fabeae</taxon>
        <taxon>Lathyrus</taxon>
    </lineage>
</organism>
<keyword evidence="3" id="KW-1185">Reference proteome</keyword>
<feature type="region of interest" description="Disordered" evidence="1">
    <location>
        <begin position="81"/>
        <end position="107"/>
    </location>
</feature>
<evidence type="ECO:0000313" key="3">
    <source>
        <dbReference type="Proteomes" id="UP001058974"/>
    </source>
</evidence>
<dbReference type="AlphaFoldDB" id="A0A9D4WP28"/>
<dbReference type="Proteomes" id="UP001058974">
    <property type="component" value="Chromosome 5"/>
</dbReference>
<protein>
    <submittedName>
        <fullName evidence="2">Uncharacterized protein</fullName>
    </submittedName>
</protein>
<proteinExistence type="predicted"/>
<dbReference type="Gramene" id="Psat05G0210400-T1">
    <property type="protein sequence ID" value="KAI5405199.1"/>
    <property type="gene ID" value="KIW84_052104"/>
</dbReference>
<sequence>QIAHYEGSPHNHHCPDRNVTNSCLVNQSLHPSTNQESGVLSGVSELITAENHEAAGGELGMSKDLNKSTCTRPTVVSENGFHTCEQENIEIGSSKSSNVESDKHENT</sequence>
<accession>A0A9D4WP28</accession>